<sequence length="279" mass="30194">MRIDLHTHSSASDGTQDPAEVMDAAARAGLDAVALTDHDTTAGWAAARRRAEELGLDFVPGMEVSCSSARGISVHLLCYLHDPLAPGLSAEIGRSRAARMDRARRMVERIAEDYPIDWDAVLEHVREDATVGRPHIADTLVDAGVCADRSEAFATILRPSTPYYIPHYAPDPSDAVRLVREAGGVPVFAHPLASARGRVVSEDVFDEMVDAGLAGVEVHHRDNPPEAREWLLDYARRRDLIVTGSSDYHGAGKPNLLGENTTSPEALEAIREQARPAVG</sequence>
<dbReference type="AlphaFoldDB" id="A0A9X2HJJ8"/>
<name>A0A9X2HJJ8_9MICC</name>
<evidence type="ECO:0000313" key="2">
    <source>
        <dbReference type="EMBL" id="MCP3426078.1"/>
    </source>
</evidence>
<dbReference type="SMART" id="SM00481">
    <property type="entry name" value="POLIIIAc"/>
    <property type="match status" value="1"/>
</dbReference>
<proteinExistence type="predicted"/>
<protein>
    <submittedName>
        <fullName evidence="2">PHP domain-containing protein</fullName>
    </submittedName>
</protein>
<evidence type="ECO:0000313" key="3">
    <source>
        <dbReference type="Proteomes" id="UP001139502"/>
    </source>
</evidence>
<feature type="domain" description="Polymerase/histidinol phosphatase N-terminal" evidence="1">
    <location>
        <begin position="3"/>
        <end position="68"/>
    </location>
</feature>
<dbReference type="InterPro" id="IPR016195">
    <property type="entry name" value="Pol/histidinol_Pase-like"/>
</dbReference>
<dbReference type="InterPro" id="IPR052018">
    <property type="entry name" value="PHP_domain"/>
</dbReference>
<dbReference type="Pfam" id="PF02811">
    <property type="entry name" value="PHP"/>
    <property type="match status" value="1"/>
</dbReference>
<dbReference type="RefSeq" id="WP_254166583.1">
    <property type="nucleotide sequence ID" value="NZ_JANAFB010000018.1"/>
</dbReference>
<dbReference type="Gene3D" id="1.10.150.650">
    <property type="match status" value="1"/>
</dbReference>
<dbReference type="CDD" id="cd07438">
    <property type="entry name" value="PHP_HisPPase_AMP"/>
    <property type="match status" value="1"/>
</dbReference>
<dbReference type="PANTHER" id="PTHR42924">
    <property type="entry name" value="EXONUCLEASE"/>
    <property type="match status" value="1"/>
</dbReference>
<gene>
    <name evidence="2" type="ORF">NBM05_08695</name>
</gene>
<reference evidence="2" key="1">
    <citation type="submission" date="2022-06" db="EMBL/GenBank/DDBJ databases">
        <title>Rothia sp. isolated from sandalwood seedling.</title>
        <authorList>
            <person name="Tuikhar N."/>
            <person name="Kirdat K."/>
            <person name="Thorat V."/>
            <person name="Swetha P."/>
            <person name="Padma S."/>
            <person name="Sundararaj R."/>
            <person name="Yadav A."/>
        </authorList>
    </citation>
    <scope>NUCLEOTIDE SEQUENCE</scope>
    <source>
        <strain evidence="2">AR01</strain>
    </source>
</reference>
<dbReference type="SUPFAM" id="SSF89550">
    <property type="entry name" value="PHP domain-like"/>
    <property type="match status" value="1"/>
</dbReference>
<keyword evidence="3" id="KW-1185">Reference proteome</keyword>
<accession>A0A9X2HJJ8</accession>
<organism evidence="2 3">
    <name type="scientific">Rothia santali</name>
    <dbReference type="NCBI Taxonomy" id="2949643"/>
    <lineage>
        <taxon>Bacteria</taxon>
        <taxon>Bacillati</taxon>
        <taxon>Actinomycetota</taxon>
        <taxon>Actinomycetes</taxon>
        <taxon>Micrococcales</taxon>
        <taxon>Micrococcaceae</taxon>
        <taxon>Rothia</taxon>
    </lineage>
</organism>
<dbReference type="InterPro" id="IPR003141">
    <property type="entry name" value="Pol/His_phosphatase_N"/>
</dbReference>
<dbReference type="Gene3D" id="3.20.20.140">
    <property type="entry name" value="Metal-dependent hydrolases"/>
    <property type="match status" value="1"/>
</dbReference>
<comment type="caution">
    <text evidence="2">The sequence shown here is derived from an EMBL/GenBank/DDBJ whole genome shotgun (WGS) entry which is preliminary data.</text>
</comment>
<evidence type="ECO:0000259" key="1">
    <source>
        <dbReference type="SMART" id="SM00481"/>
    </source>
</evidence>
<dbReference type="InterPro" id="IPR004013">
    <property type="entry name" value="PHP_dom"/>
</dbReference>
<dbReference type="PANTHER" id="PTHR42924:SF3">
    <property type="entry name" value="POLYMERASE_HISTIDINOL PHOSPHATASE N-TERMINAL DOMAIN-CONTAINING PROTEIN"/>
    <property type="match status" value="1"/>
</dbReference>
<dbReference type="GO" id="GO:0004534">
    <property type="term" value="F:5'-3' RNA exonuclease activity"/>
    <property type="evidence" value="ECO:0007669"/>
    <property type="project" value="TreeGrafter"/>
</dbReference>
<dbReference type="Proteomes" id="UP001139502">
    <property type="component" value="Unassembled WGS sequence"/>
</dbReference>
<dbReference type="EMBL" id="JANAFB010000018">
    <property type="protein sequence ID" value="MCP3426078.1"/>
    <property type="molecule type" value="Genomic_DNA"/>
</dbReference>
<dbReference type="GO" id="GO:0035312">
    <property type="term" value="F:5'-3' DNA exonuclease activity"/>
    <property type="evidence" value="ECO:0007669"/>
    <property type="project" value="TreeGrafter"/>
</dbReference>